<protein>
    <recommendedName>
        <fullName evidence="4">Nuclear nucleic acid-binding protein C1D</fullName>
    </recommendedName>
</protein>
<dbReference type="GO" id="GO:0009773">
    <property type="term" value="P:photosynthetic electron transport in photosystem I"/>
    <property type="evidence" value="ECO:0007669"/>
    <property type="project" value="InterPro"/>
</dbReference>
<keyword evidence="3" id="KW-1185">Reference proteome</keyword>
<gene>
    <name evidence="2" type="ORF">WJX72_001998</name>
</gene>
<comment type="caution">
    <text evidence="2">The sequence shown here is derived from an EMBL/GenBank/DDBJ whole genome shotgun (WGS) entry which is preliminary data.</text>
</comment>
<name>A0AAW1PFU4_9CHLO</name>
<evidence type="ECO:0000313" key="2">
    <source>
        <dbReference type="EMBL" id="KAK9808690.1"/>
    </source>
</evidence>
<dbReference type="PANTHER" id="PTHR35709:SF1">
    <property type="entry name" value="PROTEIN PROTON GRADIENT REGULATION 5, CHLOROPLASTIC"/>
    <property type="match status" value="1"/>
</dbReference>
<dbReference type="Proteomes" id="UP001489004">
    <property type="component" value="Unassembled WGS sequence"/>
</dbReference>
<proteinExistence type="predicted"/>
<dbReference type="AlphaFoldDB" id="A0AAW1PFU4"/>
<reference evidence="2 3" key="1">
    <citation type="journal article" date="2024" name="Nat. Commun.">
        <title>Phylogenomics reveals the evolutionary origins of lichenization in chlorophyte algae.</title>
        <authorList>
            <person name="Puginier C."/>
            <person name="Libourel C."/>
            <person name="Otte J."/>
            <person name="Skaloud P."/>
            <person name="Haon M."/>
            <person name="Grisel S."/>
            <person name="Petersen M."/>
            <person name="Berrin J.G."/>
            <person name="Delaux P.M."/>
            <person name="Dal Grande F."/>
            <person name="Keller J."/>
        </authorList>
    </citation>
    <scope>NUCLEOTIDE SEQUENCE [LARGE SCALE GENOMIC DNA]</scope>
    <source>
        <strain evidence="2 3">SAG 2043</strain>
    </source>
</reference>
<evidence type="ECO:0000256" key="1">
    <source>
        <dbReference type="SAM" id="MobiDB-lite"/>
    </source>
</evidence>
<dbReference type="PANTHER" id="PTHR35709">
    <property type="entry name" value="PROTEIN PROTON GRADIENT REGULATION 5, CHLOROPLASTIC"/>
    <property type="match status" value="1"/>
</dbReference>
<sequence>MDISLPSAVTAQLQRFTAALDYLQRELEPITSVSGRELDKQLEPLERAQLHMRLSEALLVLFHLYLRAHGQQPADQPTAKEAERLELYKRKVQKVVSEKELQESRPTVQLNVAAANRFINSAIPDLTPAQRKALREPAQRKALREAGVQQKAKQQQAPASQSAPKRKADSRSEADAFLEETLAGIQAPPAKGAHSRRQRGRPLTVCMGKTAGNGPFTPLVILLRNVMGQKEFNQLRGKGISLHSQVIKEFGNSIGADNKQVQGLIRLAKKNGDKLGFLS</sequence>
<accession>A0AAW1PFU4</accession>
<dbReference type="GO" id="GO:0009644">
    <property type="term" value="P:response to high light intensity"/>
    <property type="evidence" value="ECO:0007669"/>
    <property type="project" value="InterPro"/>
</dbReference>
<dbReference type="InterPro" id="IPR037497">
    <property type="entry name" value="PGR5"/>
</dbReference>
<dbReference type="GO" id="GO:0009507">
    <property type="term" value="C:chloroplast"/>
    <property type="evidence" value="ECO:0007669"/>
    <property type="project" value="TreeGrafter"/>
</dbReference>
<evidence type="ECO:0000313" key="3">
    <source>
        <dbReference type="Proteomes" id="UP001489004"/>
    </source>
</evidence>
<evidence type="ECO:0008006" key="4">
    <source>
        <dbReference type="Google" id="ProtNLM"/>
    </source>
</evidence>
<feature type="compositionally biased region" description="Basic and acidic residues" evidence="1">
    <location>
        <begin position="133"/>
        <end position="144"/>
    </location>
</feature>
<dbReference type="EMBL" id="JALJOR010000011">
    <property type="protein sequence ID" value="KAK9808690.1"/>
    <property type="molecule type" value="Genomic_DNA"/>
</dbReference>
<feature type="compositionally biased region" description="Low complexity" evidence="1">
    <location>
        <begin position="149"/>
        <end position="163"/>
    </location>
</feature>
<dbReference type="GO" id="GO:0009055">
    <property type="term" value="F:electron transfer activity"/>
    <property type="evidence" value="ECO:0007669"/>
    <property type="project" value="TreeGrafter"/>
</dbReference>
<organism evidence="2 3">
    <name type="scientific">[Myrmecia] bisecta</name>
    <dbReference type="NCBI Taxonomy" id="41462"/>
    <lineage>
        <taxon>Eukaryota</taxon>
        <taxon>Viridiplantae</taxon>
        <taxon>Chlorophyta</taxon>
        <taxon>core chlorophytes</taxon>
        <taxon>Trebouxiophyceae</taxon>
        <taxon>Trebouxiales</taxon>
        <taxon>Trebouxiaceae</taxon>
        <taxon>Myrmecia</taxon>
    </lineage>
</organism>
<feature type="region of interest" description="Disordered" evidence="1">
    <location>
        <begin position="129"/>
        <end position="174"/>
    </location>
</feature>